<comment type="caution">
    <text evidence="9">The sequence shown here is derived from an EMBL/GenBank/DDBJ whole genome shotgun (WGS) entry which is preliminary data.</text>
</comment>
<organism evidence="9 10">
    <name type="scientific">Hufsiella arboris</name>
    <dbReference type="NCBI Taxonomy" id="2695275"/>
    <lineage>
        <taxon>Bacteria</taxon>
        <taxon>Pseudomonadati</taxon>
        <taxon>Bacteroidota</taxon>
        <taxon>Sphingobacteriia</taxon>
        <taxon>Sphingobacteriales</taxon>
        <taxon>Sphingobacteriaceae</taxon>
        <taxon>Hufsiella</taxon>
    </lineage>
</organism>
<feature type="transmembrane region" description="Helical" evidence="6">
    <location>
        <begin position="386"/>
        <end position="410"/>
    </location>
</feature>
<feature type="transmembrane region" description="Helical" evidence="6">
    <location>
        <begin position="679"/>
        <end position="703"/>
    </location>
</feature>
<dbReference type="GO" id="GO:0022857">
    <property type="term" value="F:transmembrane transporter activity"/>
    <property type="evidence" value="ECO:0007669"/>
    <property type="project" value="TreeGrafter"/>
</dbReference>
<feature type="transmembrane region" description="Helical" evidence="6">
    <location>
        <begin position="343"/>
        <end position="366"/>
    </location>
</feature>
<gene>
    <name evidence="9" type="ORF">GS399_10855</name>
</gene>
<dbReference type="InterPro" id="IPR025857">
    <property type="entry name" value="MacB_PCD"/>
</dbReference>
<dbReference type="InterPro" id="IPR050250">
    <property type="entry name" value="Macrolide_Exporter_MacB"/>
</dbReference>
<accession>A0A7K1YBK1</accession>
<dbReference type="AlphaFoldDB" id="A0A7K1YBK1"/>
<name>A0A7K1YBK1_9SPHI</name>
<reference evidence="9 10" key="1">
    <citation type="submission" date="2019-11" db="EMBL/GenBank/DDBJ databases">
        <title>Pedobacter sp. HMF7647 Genome sequencing and assembly.</title>
        <authorList>
            <person name="Kang H."/>
            <person name="Kim H."/>
            <person name="Joh K."/>
        </authorList>
    </citation>
    <scope>NUCLEOTIDE SEQUENCE [LARGE SCALE GENOMIC DNA]</scope>
    <source>
        <strain evidence="9 10">HMF7647</strain>
    </source>
</reference>
<evidence type="ECO:0000256" key="5">
    <source>
        <dbReference type="ARBA" id="ARBA00023136"/>
    </source>
</evidence>
<feature type="domain" description="MacB-like periplasmic core" evidence="8">
    <location>
        <begin position="20"/>
        <end position="231"/>
    </location>
</feature>
<dbReference type="RefSeq" id="WP_160844637.1">
    <property type="nucleotide sequence ID" value="NZ_WVHT01000004.1"/>
</dbReference>
<dbReference type="Proteomes" id="UP000466586">
    <property type="component" value="Unassembled WGS sequence"/>
</dbReference>
<dbReference type="Pfam" id="PF12704">
    <property type="entry name" value="MacB_PCD"/>
    <property type="match status" value="2"/>
</dbReference>
<dbReference type="PANTHER" id="PTHR30572:SF18">
    <property type="entry name" value="ABC-TYPE MACROLIDE FAMILY EXPORT SYSTEM PERMEASE COMPONENT 2"/>
    <property type="match status" value="1"/>
</dbReference>
<feature type="domain" description="ABC3 transporter permease C-terminal" evidence="7">
    <location>
        <begin position="681"/>
        <end position="793"/>
    </location>
</feature>
<feature type="transmembrane region" description="Helical" evidence="6">
    <location>
        <begin position="21"/>
        <end position="41"/>
    </location>
</feature>
<keyword evidence="4 6" id="KW-1133">Transmembrane helix</keyword>
<evidence type="ECO:0000259" key="8">
    <source>
        <dbReference type="Pfam" id="PF12704"/>
    </source>
</evidence>
<comment type="subcellular location">
    <subcellularLocation>
        <location evidence="1">Cell membrane</location>
        <topology evidence="1">Multi-pass membrane protein</topology>
    </subcellularLocation>
</comment>
<keyword evidence="3 6" id="KW-0812">Transmembrane</keyword>
<dbReference type="EMBL" id="WVHT01000004">
    <property type="protein sequence ID" value="MXV51469.1"/>
    <property type="molecule type" value="Genomic_DNA"/>
</dbReference>
<evidence type="ECO:0000256" key="2">
    <source>
        <dbReference type="ARBA" id="ARBA00022475"/>
    </source>
</evidence>
<proteinExistence type="predicted"/>
<feature type="transmembrane region" description="Helical" evidence="6">
    <location>
        <begin position="431"/>
        <end position="455"/>
    </location>
</feature>
<keyword evidence="10" id="KW-1185">Reference proteome</keyword>
<evidence type="ECO:0000256" key="6">
    <source>
        <dbReference type="SAM" id="Phobius"/>
    </source>
</evidence>
<protein>
    <submittedName>
        <fullName evidence="9">FtsX-like permease family protein</fullName>
    </submittedName>
</protein>
<dbReference type="PANTHER" id="PTHR30572">
    <property type="entry name" value="MEMBRANE COMPONENT OF TRANSPORTER-RELATED"/>
    <property type="match status" value="1"/>
</dbReference>
<feature type="domain" description="ABC3 transporter permease C-terminal" evidence="7">
    <location>
        <begin position="298"/>
        <end position="412"/>
    </location>
</feature>
<evidence type="ECO:0000256" key="4">
    <source>
        <dbReference type="ARBA" id="ARBA00022989"/>
    </source>
</evidence>
<evidence type="ECO:0000256" key="1">
    <source>
        <dbReference type="ARBA" id="ARBA00004651"/>
    </source>
</evidence>
<feature type="domain" description="MacB-like periplasmic core" evidence="8">
    <location>
        <begin position="486"/>
        <end position="622"/>
    </location>
</feature>
<keyword evidence="2" id="KW-1003">Cell membrane</keyword>
<sequence>MLKNYFKIAWRNLLRNKGYSFINIFGLAVGLATCILIFLFVSDELSYNAYNTKADRIYRLNADFLVNGNSFNERTVPAQFGNVLVKDYPQIENATRVTDFGEILVKKGNETLIEKNAAFADANIFDIFTLPMLAGDPKTALVEPNSIVISERIAKKYFGSGNAVGKTMLLNNTDNYKVTGVIKDMPAQSHIHYDFLKAMSGNADSRNTNWMSDNYETYLLARPGTSEQSINNFLKEATKKYMEPALKAMAGSTINELEQNGGHFRYLAIPIKKIHLESTLSNEAEPSGNIQYVYVFIAASIFILLIACVNFMNLSTARSAGRSKEVGVRKVLGSDRSHLISQFLTESVLTSFISVIIALIIATALIPYLNQLSGKELDLGLFTNIWLLPSLVSVALIVGLVAGSYPAFFLSAFQPVKVLKGSPSTGFKGGWLRNSLVVFQFAAAIILIVGTIVIYSQLNYIQNKKLGYNREQVLVLKNTASLYIHAKAFKNEVLQIPGVEAGTITNNLPTSLNFNTTIFSKDAARSKGQVMGIAQWDVDADFIPTMGMTMIDGRNFSALISTDSVGIVVNESAVRLLGLREPIGKNIYASGKKLNIIGVVKDFNTGSLRTKIPPLVISLAESRNIMAFRVKTKNISAVIGQIENKYHAVEKMAGQPFMYSFLDDDFNSLYQSEQRTGKLFISFAAIAIFIACLGLFGLITYAAEQRTKEIGVRKVLGASISNIVLLLSNDFLKLVAIAAIIAFPLAWYSMNLWLRDFAYRIDITWWVFALAGVLAFVIAFGTVSFQAIKAAVANPVKSLRTE</sequence>
<dbReference type="GO" id="GO:0005886">
    <property type="term" value="C:plasma membrane"/>
    <property type="evidence" value="ECO:0007669"/>
    <property type="project" value="UniProtKB-SubCell"/>
</dbReference>
<keyword evidence="5 6" id="KW-0472">Membrane</keyword>
<evidence type="ECO:0000313" key="10">
    <source>
        <dbReference type="Proteomes" id="UP000466586"/>
    </source>
</evidence>
<feature type="transmembrane region" description="Helical" evidence="6">
    <location>
        <begin position="763"/>
        <end position="788"/>
    </location>
</feature>
<evidence type="ECO:0000256" key="3">
    <source>
        <dbReference type="ARBA" id="ARBA00022692"/>
    </source>
</evidence>
<evidence type="ECO:0000313" key="9">
    <source>
        <dbReference type="EMBL" id="MXV51469.1"/>
    </source>
</evidence>
<dbReference type="InterPro" id="IPR003838">
    <property type="entry name" value="ABC3_permease_C"/>
</dbReference>
<feature type="transmembrane region" description="Helical" evidence="6">
    <location>
        <begin position="292"/>
        <end position="314"/>
    </location>
</feature>
<evidence type="ECO:0000259" key="7">
    <source>
        <dbReference type="Pfam" id="PF02687"/>
    </source>
</evidence>
<dbReference type="Pfam" id="PF02687">
    <property type="entry name" value="FtsX"/>
    <property type="match status" value="2"/>
</dbReference>